<dbReference type="Gene3D" id="3.30.420.10">
    <property type="entry name" value="Ribonuclease H-like superfamily/Ribonuclease H"/>
    <property type="match status" value="1"/>
</dbReference>
<dbReference type="EC" id="3.1.13.4" evidence="7"/>
<dbReference type="InterPro" id="IPR039637">
    <property type="entry name" value="CNOT7/CNOT8/Pop2"/>
</dbReference>
<evidence type="ECO:0000256" key="6">
    <source>
        <dbReference type="ARBA" id="ARBA00011757"/>
    </source>
</evidence>
<dbReference type="Proteomes" id="UP001237642">
    <property type="component" value="Unassembled WGS sequence"/>
</dbReference>
<evidence type="ECO:0000256" key="9">
    <source>
        <dbReference type="ARBA" id="ARBA00022722"/>
    </source>
</evidence>
<dbReference type="EMBL" id="JAUIZM010000009">
    <property type="protein sequence ID" value="KAK1367003.1"/>
    <property type="molecule type" value="Genomic_DNA"/>
</dbReference>
<dbReference type="GO" id="GO:0005737">
    <property type="term" value="C:cytoplasm"/>
    <property type="evidence" value="ECO:0007669"/>
    <property type="project" value="UniProtKB-SubCell"/>
</dbReference>
<dbReference type="InterPro" id="IPR036397">
    <property type="entry name" value="RNaseH_sf"/>
</dbReference>
<gene>
    <name evidence="18" type="ORF">POM88_042564</name>
</gene>
<comment type="similarity">
    <text evidence="5">Belongs to the CAF1 family.</text>
</comment>
<evidence type="ECO:0000256" key="7">
    <source>
        <dbReference type="ARBA" id="ARBA00012161"/>
    </source>
</evidence>
<comment type="subunit">
    <text evidence="6">Component of the CCR4-NOT complex, at least composed of CRR4 and CAF1 proteins.</text>
</comment>
<keyword evidence="14" id="KW-0805">Transcription regulation</keyword>
<keyword evidence="19" id="KW-1185">Reference proteome</keyword>
<keyword evidence="12" id="KW-0269">Exonuclease</keyword>
<dbReference type="SUPFAM" id="SSF53098">
    <property type="entry name" value="Ribonuclease H-like"/>
    <property type="match status" value="1"/>
</dbReference>
<dbReference type="AlphaFoldDB" id="A0AAD8HIM2"/>
<dbReference type="InterPro" id="IPR012337">
    <property type="entry name" value="RNaseH-like_sf"/>
</dbReference>
<dbReference type="GO" id="GO:0046872">
    <property type="term" value="F:metal ion binding"/>
    <property type="evidence" value="ECO:0007669"/>
    <property type="project" value="UniProtKB-KW"/>
</dbReference>
<protein>
    <recommendedName>
        <fullName evidence="7">poly(A)-specific ribonuclease</fullName>
        <ecNumber evidence="7">3.1.13.4</ecNumber>
    </recommendedName>
</protein>
<evidence type="ECO:0000313" key="19">
    <source>
        <dbReference type="Proteomes" id="UP001237642"/>
    </source>
</evidence>
<keyword evidence="13" id="KW-0694">RNA-binding</keyword>
<evidence type="ECO:0000256" key="8">
    <source>
        <dbReference type="ARBA" id="ARBA00022490"/>
    </source>
</evidence>
<dbReference type="GO" id="GO:0004535">
    <property type="term" value="F:poly(A)-specific ribonuclease activity"/>
    <property type="evidence" value="ECO:0007669"/>
    <property type="project" value="UniProtKB-EC"/>
</dbReference>
<keyword evidence="9" id="KW-0540">Nuclease</keyword>
<dbReference type="InterPro" id="IPR006941">
    <property type="entry name" value="RNase_CAF1"/>
</dbReference>
<evidence type="ECO:0000256" key="5">
    <source>
        <dbReference type="ARBA" id="ARBA00008372"/>
    </source>
</evidence>
<evidence type="ECO:0000256" key="11">
    <source>
        <dbReference type="ARBA" id="ARBA00022801"/>
    </source>
</evidence>
<evidence type="ECO:0000256" key="3">
    <source>
        <dbReference type="ARBA" id="ARBA00004123"/>
    </source>
</evidence>
<comment type="function">
    <text evidence="17">Ubiquitous transcription factor required for a diverse set of processes. It is a component of the CCR4 complex involved in the control of gene expression.</text>
</comment>
<evidence type="ECO:0000256" key="14">
    <source>
        <dbReference type="ARBA" id="ARBA00023015"/>
    </source>
</evidence>
<comment type="subcellular location">
    <subcellularLocation>
        <location evidence="4">Cytoplasm</location>
    </subcellularLocation>
    <subcellularLocation>
        <location evidence="3">Nucleus</location>
    </subcellularLocation>
</comment>
<keyword evidence="16" id="KW-0539">Nucleus</keyword>
<reference evidence="18" key="1">
    <citation type="submission" date="2023-02" db="EMBL/GenBank/DDBJ databases">
        <title>Genome of toxic invasive species Heracleum sosnowskyi carries increased number of genes despite the absence of recent whole-genome duplications.</title>
        <authorList>
            <person name="Schelkunov M."/>
            <person name="Shtratnikova V."/>
            <person name="Makarenko M."/>
            <person name="Klepikova A."/>
            <person name="Omelchenko D."/>
            <person name="Novikova G."/>
            <person name="Obukhova E."/>
            <person name="Bogdanov V."/>
            <person name="Penin A."/>
            <person name="Logacheva M."/>
        </authorList>
    </citation>
    <scope>NUCLEOTIDE SEQUENCE</scope>
    <source>
        <strain evidence="18">Hsosn_3</strain>
        <tissue evidence="18">Leaf</tissue>
    </source>
</reference>
<keyword evidence="11" id="KW-0378">Hydrolase</keyword>
<dbReference type="GO" id="GO:0030014">
    <property type="term" value="C:CCR4-NOT complex"/>
    <property type="evidence" value="ECO:0007669"/>
    <property type="project" value="InterPro"/>
</dbReference>
<dbReference type="GO" id="GO:0003723">
    <property type="term" value="F:RNA binding"/>
    <property type="evidence" value="ECO:0007669"/>
    <property type="project" value="UniProtKB-KW"/>
</dbReference>
<evidence type="ECO:0000256" key="17">
    <source>
        <dbReference type="ARBA" id="ARBA00025148"/>
    </source>
</evidence>
<dbReference type="Pfam" id="PF04857">
    <property type="entry name" value="CAF1"/>
    <property type="match status" value="1"/>
</dbReference>
<reference evidence="18" key="2">
    <citation type="submission" date="2023-05" db="EMBL/GenBank/DDBJ databases">
        <authorList>
            <person name="Schelkunov M.I."/>
        </authorList>
    </citation>
    <scope>NUCLEOTIDE SEQUENCE</scope>
    <source>
        <strain evidence="18">Hsosn_3</strain>
        <tissue evidence="18">Leaf</tissue>
    </source>
</reference>
<comment type="cofactor">
    <cofactor evidence="2">
        <name>a divalent metal cation</name>
        <dbReference type="ChEBI" id="CHEBI:60240"/>
    </cofactor>
</comment>
<evidence type="ECO:0000256" key="10">
    <source>
        <dbReference type="ARBA" id="ARBA00022723"/>
    </source>
</evidence>
<evidence type="ECO:0000256" key="1">
    <source>
        <dbReference type="ARBA" id="ARBA00001663"/>
    </source>
</evidence>
<organism evidence="18 19">
    <name type="scientific">Heracleum sosnowskyi</name>
    <dbReference type="NCBI Taxonomy" id="360622"/>
    <lineage>
        <taxon>Eukaryota</taxon>
        <taxon>Viridiplantae</taxon>
        <taxon>Streptophyta</taxon>
        <taxon>Embryophyta</taxon>
        <taxon>Tracheophyta</taxon>
        <taxon>Spermatophyta</taxon>
        <taxon>Magnoliopsida</taxon>
        <taxon>eudicotyledons</taxon>
        <taxon>Gunneridae</taxon>
        <taxon>Pentapetalae</taxon>
        <taxon>asterids</taxon>
        <taxon>campanulids</taxon>
        <taxon>Apiales</taxon>
        <taxon>Apiaceae</taxon>
        <taxon>Apioideae</taxon>
        <taxon>apioid superclade</taxon>
        <taxon>Tordylieae</taxon>
        <taxon>Tordyliinae</taxon>
        <taxon>Heracleum</taxon>
    </lineage>
</organism>
<evidence type="ECO:0000256" key="2">
    <source>
        <dbReference type="ARBA" id="ARBA00001968"/>
    </source>
</evidence>
<evidence type="ECO:0000256" key="4">
    <source>
        <dbReference type="ARBA" id="ARBA00004496"/>
    </source>
</evidence>
<evidence type="ECO:0000256" key="16">
    <source>
        <dbReference type="ARBA" id="ARBA00023242"/>
    </source>
</evidence>
<dbReference type="PANTHER" id="PTHR10797">
    <property type="entry name" value="CCR4-NOT TRANSCRIPTION COMPLEX SUBUNIT"/>
    <property type="match status" value="1"/>
</dbReference>
<comment type="caution">
    <text evidence="18">The sequence shown here is derived from an EMBL/GenBank/DDBJ whole genome shotgun (WGS) entry which is preliminary data.</text>
</comment>
<evidence type="ECO:0000256" key="12">
    <source>
        <dbReference type="ARBA" id="ARBA00022839"/>
    </source>
</evidence>
<evidence type="ECO:0000256" key="15">
    <source>
        <dbReference type="ARBA" id="ARBA00023163"/>
    </source>
</evidence>
<evidence type="ECO:0000313" key="18">
    <source>
        <dbReference type="EMBL" id="KAK1367003.1"/>
    </source>
</evidence>
<keyword evidence="8" id="KW-0963">Cytoplasm</keyword>
<name>A0AAD8HIM2_9APIA</name>
<proteinExistence type="inferred from homology"/>
<evidence type="ECO:0000256" key="13">
    <source>
        <dbReference type="ARBA" id="ARBA00022884"/>
    </source>
</evidence>
<keyword evidence="10" id="KW-0479">Metal-binding</keyword>
<keyword evidence="15" id="KW-0804">Transcription</keyword>
<sequence length="312" mass="36095">MNTFSSRSSRVVIREVWAHNLDSEFSILHNTLKNYSYVSVDTEYPGVIYHPIISNNDHAAHLSPSQSYSLMKTNVDATKIIQLGITLSDVNGNLPHLGTNSSYVWQFNFKDFDVDKDLSNPTSIELLKQQGINFLKNKQQGISAARFSRLFFLCFGPGRKFCNPTENLKITWVTFHGTYDIAYLLALIMQAKLPYDLDTFTRLLHYYFGISVYDLKVILKFQGLHGGLERMAEILEVERHAGKQYHQAGSNSLLTMRMFMKTKERYFSGNNFHKLNHFTYMSSDLNLNIKSKIVHPYMLMPAINTNQYYQFY</sequence>
<comment type="catalytic activity">
    <reaction evidence="1">
        <text>Exonucleolytic cleavage of poly(A) to 5'-AMP.</text>
        <dbReference type="EC" id="3.1.13.4"/>
    </reaction>
</comment>
<accession>A0AAD8HIM2</accession>
<dbReference type="GO" id="GO:0005634">
    <property type="term" value="C:nucleus"/>
    <property type="evidence" value="ECO:0007669"/>
    <property type="project" value="UniProtKB-SubCell"/>
</dbReference>